<keyword evidence="21" id="KW-1185">Reference proteome</keyword>
<keyword evidence="9 15" id="KW-0256">Endoplasmic reticulum</keyword>
<protein>
    <recommendedName>
        <fullName evidence="4 15">Dolichyl-phosphate-mannose--protein mannosyltransferase</fullName>
        <ecNumber evidence="4 15">2.4.1.109</ecNumber>
    </recommendedName>
</protein>
<feature type="domain" description="MIR" evidence="17">
    <location>
        <begin position="451"/>
        <end position="511"/>
    </location>
</feature>
<evidence type="ECO:0000256" key="5">
    <source>
        <dbReference type="ARBA" id="ARBA00022676"/>
    </source>
</evidence>
<evidence type="ECO:0000259" key="17">
    <source>
        <dbReference type="PROSITE" id="PS50919"/>
    </source>
</evidence>
<feature type="transmembrane region" description="Helical" evidence="15">
    <location>
        <begin position="174"/>
        <end position="193"/>
    </location>
</feature>
<reference evidence="19" key="2">
    <citation type="journal article" date="2019" name="IMA Fungus">
        <title>Genome sequencing and comparison of five Tilletia species to identify candidate genes for the detection of regulated species infecting wheat.</title>
        <authorList>
            <person name="Nguyen H.D.T."/>
            <person name="Sultana T."/>
            <person name="Kesanakurti P."/>
            <person name="Hambleton S."/>
        </authorList>
    </citation>
    <scope>NUCLEOTIDE SEQUENCE</scope>
    <source>
        <strain evidence="19">DAOMC 238032</strain>
    </source>
</reference>
<dbReference type="InterPro" id="IPR003342">
    <property type="entry name" value="ArnT-like_N"/>
</dbReference>
<comment type="similarity">
    <text evidence="3 15">Belongs to the glycosyltransferase 39 family.</text>
</comment>
<feature type="compositionally biased region" description="Low complexity" evidence="16">
    <location>
        <begin position="857"/>
        <end position="866"/>
    </location>
</feature>
<dbReference type="PANTHER" id="PTHR10050">
    <property type="entry name" value="DOLICHYL-PHOSPHATE-MANNOSE--PROTEIN MANNOSYLTRANSFERASE"/>
    <property type="match status" value="1"/>
</dbReference>
<keyword evidence="6 15" id="KW-0808">Transferase</keyword>
<feature type="compositionally biased region" description="Polar residues" evidence="16">
    <location>
        <begin position="1"/>
        <end position="12"/>
    </location>
</feature>
<evidence type="ECO:0000256" key="4">
    <source>
        <dbReference type="ARBA" id="ARBA00012839"/>
    </source>
</evidence>
<feature type="region of interest" description="Disordered" evidence="16">
    <location>
        <begin position="951"/>
        <end position="981"/>
    </location>
</feature>
<sequence>MASSSYAMTPSSMRARPGAAQQQQQHADSPAQPSNSNSNSNSNSSAKLTSLQGKRPGSPQLKRHLQEQQQSLSSSALWNLGPQEVKTLAVLVAVACVVRLWRLSAPSSVVFDEVHFGGFASKYIRRKFFMDVHPPLAKLLFTLVGWLSGFDGGFDFADIGKEYLIGDHTPVPYVAMRTMPALLGVATVPIAYISLRALGLRITSALLGALAVLFDNALTTQSRLILLDSPLVFFTSTTALSYITFSNADRRAPFTKAWWTWLLLTGLNLGAVASCKWVGFFTVATIGLCTVVQIWSHLGDTRLPISQVGRHFVGRVIGLICVPFLFYYCMFGIHLSILSWGGDGDAFLSPPFQHTLNDHNMPDTFADVSAGSTITLRHRNTHGGYLHSHASNYPAGSQQQQITLYPHLDQNNDWVIIPAPHDSASQPLDKEGIPLPKDGLPDLESHLGVPLHFVTHGMEVRLIHKNSQKRLHSHDNYRPPLTESDYQNEVTGYGFPGFAGDYNDNWFVEIEEGEGSDPVSSKRLRALRSVFRLRHALTGCYLFSHKVSLPDWGFGQQEVTCNKNPTMPNSLWYVETNRHPLLERARAGNLTLDESKQVNKGRIPELHNYVRPSFWNRFWELNTAMWSTNKRLTDRHAYDSRPSSWPFFRRGINFWMKGHRQIYLMANPVVWWSASMSVLAYVGMRALLMLRAKRGYQDFHNTTVIFYDRIAGVAFTGWALHYLPFFLMHRQLFIHHYLPALYFSILLLAIMFDLATSPLRPQARLGVAGAFIFAVLLAFSAWSPLIYGNEWTTSACARTRWFKTWDYDCGGFPASKAEYSAFETHVKLSTDQLFNHAAKAHVTSAASSVEAAGTTQEGEIPEILPEPGRHAFDEAPLRAKQSPKVAPPAGANGQQQGAVAPAPGVPAGSGAAVKGQQGQQGKGSNNNDNEIDIQGLDADLLQHVALEGTQKALSDARKQASKEADAVAKGGAMTASGVSSS</sequence>
<evidence type="ECO:0000256" key="14">
    <source>
        <dbReference type="ARBA" id="ARBA00045102"/>
    </source>
</evidence>
<dbReference type="EMBL" id="LWDD02000124">
    <property type="protein sequence ID" value="KAE8263662.1"/>
    <property type="molecule type" value="Genomic_DNA"/>
</dbReference>
<dbReference type="Pfam" id="PF16192">
    <property type="entry name" value="PMT_4TMC"/>
    <property type="match status" value="1"/>
</dbReference>
<evidence type="ECO:0000256" key="10">
    <source>
        <dbReference type="ARBA" id="ARBA00022989"/>
    </source>
</evidence>
<evidence type="ECO:0000313" key="20">
    <source>
        <dbReference type="Proteomes" id="UP000077671"/>
    </source>
</evidence>
<proteinExistence type="inferred from homology"/>
<name>A0A177UKF7_9BASI</name>
<feature type="transmembrane region" description="Helical" evidence="15">
    <location>
        <begin position="279"/>
        <end position="295"/>
    </location>
</feature>
<keyword evidence="11 15" id="KW-0472">Membrane</keyword>
<feature type="transmembrane region" description="Helical" evidence="15">
    <location>
        <begin position="710"/>
        <end position="728"/>
    </location>
</feature>
<comment type="caution">
    <text evidence="19">The sequence shown here is derived from an EMBL/GenBank/DDBJ whole genome shotgun (WGS) entry which is preliminary data.</text>
</comment>
<dbReference type="PANTHER" id="PTHR10050:SF50">
    <property type="entry name" value="DOLICHYL-PHOSPHATE-MANNOSE--PROTEIN MANNOSYLTRANSFERASE 1-RELATED"/>
    <property type="match status" value="1"/>
</dbReference>
<reference evidence="18" key="3">
    <citation type="submission" date="2020-10" db="EMBL/GenBank/DDBJ databases">
        <authorList>
            <person name="Sedaghatjoo S."/>
        </authorList>
    </citation>
    <scope>NUCLEOTIDE SEQUENCE</scope>
    <source>
        <strain evidence="18">AZH3</strain>
    </source>
</reference>
<evidence type="ECO:0000256" key="11">
    <source>
        <dbReference type="ARBA" id="ARBA00023136"/>
    </source>
</evidence>
<dbReference type="CDD" id="cd23283">
    <property type="entry name" value="beta-trefoil_MIR_PMT1-like"/>
    <property type="match status" value="1"/>
</dbReference>
<evidence type="ECO:0000256" key="13">
    <source>
        <dbReference type="ARBA" id="ARBA00045085"/>
    </source>
</evidence>
<feature type="compositionally biased region" description="Basic and acidic residues" evidence="16">
    <location>
        <begin position="954"/>
        <end position="966"/>
    </location>
</feature>
<dbReference type="Proteomes" id="UP000077671">
    <property type="component" value="Unassembled WGS sequence"/>
</dbReference>
<dbReference type="InterPro" id="IPR027005">
    <property type="entry name" value="PMT-like"/>
</dbReference>
<evidence type="ECO:0000256" key="9">
    <source>
        <dbReference type="ARBA" id="ARBA00022824"/>
    </source>
</evidence>
<comment type="catalytic activity">
    <reaction evidence="14 15">
        <text>a di-trans,poly-cis-dolichyl beta-D-mannosyl phosphate + L-seryl-[protein] = 3-O-(alpha-D-mannosyl)-L-seryl-[protein] + a di-trans,poly-cis-dolichyl phosphate + H(+)</text>
        <dbReference type="Rhea" id="RHEA:17377"/>
        <dbReference type="Rhea" id="RHEA-COMP:9863"/>
        <dbReference type="Rhea" id="RHEA-COMP:13546"/>
        <dbReference type="Rhea" id="RHEA-COMP:19498"/>
        <dbReference type="Rhea" id="RHEA-COMP:19501"/>
        <dbReference type="ChEBI" id="CHEBI:15378"/>
        <dbReference type="ChEBI" id="CHEBI:29999"/>
        <dbReference type="ChEBI" id="CHEBI:57683"/>
        <dbReference type="ChEBI" id="CHEBI:58211"/>
        <dbReference type="ChEBI" id="CHEBI:137321"/>
        <dbReference type="EC" id="2.4.1.109"/>
    </reaction>
</comment>
<dbReference type="Proteomes" id="UP000836402">
    <property type="component" value="Unassembled WGS sequence"/>
</dbReference>
<feature type="transmembrane region" description="Helical" evidence="15">
    <location>
        <begin position="316"/>
        <end position="340"/>
    </location>
</feature>
<dbReference type="InterPro" id="IPR016093">
    <property type="entry name" value="MIR_motif"/>
</dbReference>
<evidence type="ECO:0000256" key="12">
    <source>
        <dbReference type="ARBA" id="ARBA00023180"/>
    </source>
</evidence>
<dbReference type="GO" id="GO:0004169">
    <property type="term" value="F:dolichyl-phosphate-mannose-protein mannosyltransferase activity"/>
    <property type="evidence" value="ECO:0007669"/>
    <property type="project" value="UniProtKB-UniRule"/>
</dbReference>
<feature type="transmembrane region" description="Helical" evidence="15">
    <location>
        <begin position="767"/>
        <end position="787"/>
    </location>
</feature>
<evidence type="ECO:0000256" key="6">
    <source>
        <dbReference type="ARBA" id="ARBA00022679"/>
    </source>
</evidence>
<evidence type="ECO:0000256" key="3">
    <source>
        <dbReference type="ARBA" id="ARBA00007222"/>
    </source>
</evidence>
<evidence type="ECO:0000256" key="2">
    <source>
        <dbReference type="ARBA" id="ARBA00004922"/>
    </source>
</evidence>
<dbReference type="InterPro" id="IPR032421">
    <property type="entry name" value="PMT_4TMC"/>
</dbReference>
<dbReference type="PROSITE" id="PS50919">
    <property type="entry name" value="MIR"/>
    <property type="match status" value="3"/>
</dbReference>
<comment type="function">
    <text evidence="15">Transfers mannose from Dol-P-mannose to Ser or Thr residues on proteins.</text>
</comment>
<keyword evidence="10 15" id="KW-1133">Transmembrane helix</keyword>
<dbReference type="SUPFAM" id="SSF82109">
    <property type="entry name" value="MIR domain"/>
    <property type="match status" value="1"/>
</dbReference>
<evidence type="ECO:0000256" key="8">
    <source>
        <dbReference type="ARBA" id="ARBA00022737"/>
    </source>
</evidence>
<comment type="pathway">
    <text evidence="2 15">Protein modification; protein glycosylation.</text>
</comment>
<feature type="region of interest" description="Disordered" evidence="16">
    <location>
        <begin position="848"/>
        <end position="934"/>
    </location>
</feature>
<evidence type="ECO:0000256" key="15">
    <source>
        <dbReference type="RuleBase" id="RU367007"/>
    </source>
</evidence>
<keyword evidence="7 15" id="KW-0812">Transmembrane</keyword>
<dbReference type="Pfam" id="PF02366">
    <property type="entry name" value="PMT"/>
    <property type="match status" value="1"/>
</dbReference>
<dbReference type="UniPathway" id="UPA00378"/>
<gene>
    <name evidence="19" type="ORF">A4X03_0g1512</name>
    <name evidence="18" type="ORF">JKIAZH3_G5040</name>
</gene>
<keyword evidence="5 15" id="KW-0328">Glycosyltransferase</keyword>
<evidence type="ECO:0000256" key="7">
    <source>
        <dbReference type="ARBA" id="ARBA00022692"/>
    </source>
</evidence>
<evidence type="ECO:0000256" key="16">
    <source>
        <dbReference type="SAM" id="MobiDB-lite"/>
    </source>
</evidence>
<feature type="transmembrane region" description="Helical" evidence="15">
    <location>
        <begin position="135"/>
        <end position="154"/>
    </location>
</feature>
<dbReference type="EC" id="2.4.1.109" evidence="4 15"/>
<feature type="transmembrane region" description="Helical" evidence="15">
    <location>
        <begin position="224"/>
        <end position="245"/>
    </location>
</feature>
<organism evidence="19 20">
    <name type="scientific">Tilletia caries</name>
    <name type="common">wheat bunt fungus</name>
    <dbReference type="NCBI Taxonomy" id="13290"/>
    <lineage>
        <taxon>Eukaryota</taxon>
        <taxon>Fungi</taxon>
        <taxon>Dikarya</taxon>
        <taxon>Basidiomycota</taxon>
        <taxon>Ustilaginomycotina</taxon>
        <taxon>Exobasidiomycetes</taxon>
        <taxon>Tilletiales</taxon>
        <taxon>Tilletiaceae</taxon>
        <taxon>Tilletia</taxon>
    </lineage>
</organism>
<dbReference type="Gene3D" id="2.80.10.50">
    <property type="match status" value="1"/>
</dbReference>
<dbReference type="GO" id="GO:0005789">
    <property type="term" value="C:endoplasmic reticulum membrane"/>
    <property type="evidence" value="ECO:0007669"/>
    <property type="project" value="UniProtKB-SubCell"/>
</dbReference>
<feature type="compositionally biased region" description="Low complexity" evidence="16">
    <location>
        <begin position="15"/>
        <end position="45"/>
    </location>
</feature>
<dbReference type="Pfam" id="PF02815">
    <property type="entry name" value="MIR"/>
    <property type="match status" value="1"/>
</dbReference>
<feature type="transmembrane region" description="Helical" evidence="15">
    <location>
        <begin position="669"/>
        <end position="690"/>
    </location>
</feature>
<feature type="domain" description="MIR" evidence="17">
    <location>
        <begin position="365"/>
        <end position="419"/>
    </location>
</feature>
<dbReference type="SMART" id="SM00472">
    <property type="entry name" value="MIR"/>
    <property type="match status" value="3"/>
</dbReference>
<dbReference type="EMBL" id="CAJHJG010005107">
    <property type="protein sequence ID" value="CAD6947591.1"/>
    <property type="molecule type" value="Genomic_DNA"/>
</dbReference>
<feature type="compositionally biased region" description="Basic and acidic residues" evidence="16">
    <location>
        <begin position="867"/>
        <end position="877"/>
    </location>
</feature>
<evidence type="ECO:0000313" key="19">
    <source>
        <dbReference type="EMBL" id="KAE8263662.1"/>
    </source>
</evidence>
<comment type="subcellular location">
    <subcellularLocation>
        <location evidence="1 15">Endoplasmic reticulum membrane</location>
        <topology evidence="1 15">Multi-pass membrane protein</topology>
    </subcellularLocation>
</comment>
<evidence type="ECO:0000313" key="21">
    <source>
        <dbReference type="Proteomes" id="UP000836402"/>
    </source>
</evidence>
<accession>A0A177UKF7</accession>
<comment type="catalytic activity">
    <reaction evidence="13 15">
        <text>a di-trans,poly-cis-dolichyl beta-D-mannosyl phosphate + L-threonyl-[protein] = 3-O-(alpha-D-mannosyl)-L-threonyl-[protein] + a di-trans,poly-cis-dolichyl phosphate + H(+)</text>
        <dbReference type="Rhea" id="RHEA:53396"/>
        <dbReference type="Rhea" id="RHEA-COMP:11060"/>
        <dbReference type="Rhea" id="RHEA-COMP:13547"/>
        <dbReference type="Rhea" id="RHEA-COMP:19498"/>
        <dbReference type="Rhea" id="RHEA-COMP:19501"/>
        <dbReference type="ChEBI" id="CHEBI:15378"/>
        <dbReference type="ChEBI" id="CHEBI:30013"/>
        <dbReference type="ChEBI" id="CHEBI:57683"/>
        <dbReference type="ChEBI" id="CHEBI:58211"/>
        <dbReference type="ChEBI" id="CHEBI:137323"/>
        <dbReference type="EC" id="2.4.1.109"/>
    </reaction>
</comment>
<dbReference type="AlphaFoldDB" id="A0A177UKF7"/>
<evidence type="ECO:0000313" key="18">
    <source>
        <dbReference type="EMBL" id="CAD6947591.1"/>
    </source>
</evidence>
<keyword evidence="12" id="KW-0325">Glycoprotein</keyword>
<evidence type="ECO:0000256" key="1">
    <source>
        <dbReference type="ARBA" id="ARBA00004477"/>
    </source>
</evidence>
<feature type="region of interest" description="Disordered" evidence="16">
    <location>
        <begin position="1"/>
        <end position="66"/>
    </location>
</feature>
<keyword evidence="8" id="KW-0677">Repeat</keyword>
<dbReference type="InterPro" id="IPR036300">
    <property type="entry name" value="MIR_dom_sf"/>
</dbReference>
<feature type="domain" description="MIR" evidence="17">
    <location>
        <begin position="521"/>
        <end position="577"/>
    </location>
</feature>
<feature type="compositionally biased region" description="Low complexity" evidence="16">
    <location>
        <begin position="887"/>
        <end position="924"/>
    </location>
</feature>
<feature type="transmembrane region" description="Helical" evidence="15">
    <location>
        <begin position="734"/>
        <end position="755"/>
    </location>
</feature>
<reference evidence="19" key="1">
    <citation type="submission" date="2016-04" db="EMBL/GenBank/DDBJ databases">
        <authorList>
            <person name="Nguyen H.D."/>
            <person name="Kesanakurti P."/>
            <person name="Cullis J."/>
            <person name="Levesque C.A."/>
            <person name="Hambleton S."/>
        </authorList>
    </citation>
    <scope>NUCLEOTIDE SEQUENCE</scope>
    <source>
        <strain evidence="19">DAOMC 238032</strain>
    </source>
</reference>
<feature type="transmembrane region" description="Helical" evidence="15">
    <location>
        <begin position="200"/>
        <end position="218"/>
    </location>
</feature>